<keyword evidence="3" id="KW-1185">Reference proteome</keyword>
<reference evidence="2 3" key="1">
    <citation type="journal article" date="2018" name="Nat. Ecol. Evol.">
        <title>Shark genomes provide insights into elasmobranch evolution and the origin of vertebrates.</title>
        <authorList>
            <person name="Hara Y"/>
            <person name="Yamaguchi K"/>
            <person name="Onimaru K"/>
            <person name="Kadota M"/>
            <person name="Koyanagi M"/>
            <person name="Keeley SD"/>
            <person name="Tatsumi K"/>
            <person name="Tanaka K"/>
            <person name="Motone F"/>
            <person name="Kageyama Y"/>
            <person name="Nozu R"/>
            <person name="Adachi N"/>
            <person name="Nishimura O"/>
            <person name="Nakagawa R"/>
            <person name="Tanegashima C"/>
            <person name="Kiyatake I"/>
            <person name="Matsumoto R"/>
            <person name="Murakumo K"/>
            <person name="Nishida K"/>
            <person name="Terakita A"/>
            <person name="Kuratani S"/>
            <person name="Sato K"/>
            <person name="Hyodo S Kuraku.S."/>
        </authorList>
    </citation>
    <scope>NUCLEOTIDE SEQUENCE [LARGE SCALE GENOMIC DNA]</scope>
</reference>
<protein>
    <submittedName>
        <fullName evidence="2">Uncharacterized protein</fullName>
    </submittedName>
</protein>
<dbReference type="Proteomes" id="UP000287033">
    <property type="component" value="Unassembled WGS sequence"/>
</dbReference>
<dbReference type="AlphaFoldDB" id="A0A401ST55"/>
<name>A0A401ST55_CHIPU</name>
<dbReference type="EMBL" id="BEZZ01000531">
    <property type="protein sequence ID" value="GCC33594.1"/>
    <property type="molecule type" value="Genomic_DNA"/>
</dbReference>
<evidence type="ECO:0000313" key="3">
    <source>
        <dbReference type="Proteomes" id="UP000287033"/>
    </source>
</evidence>
<sequence length="76" mass="7832">MWPDTGLHAATWGDAGLHASIWTTTGFAPEVTLEEADGPVPLALRFPNGGSERPGVSGARAQAVRLSLPPRGRAAG</sequence>
<proteinExistence type="predicted"/>
<organism evidence="2 3">
    <name type="scientific">Chiloscyllium punctatum</name>
    <name type="common">Brownbanded bambooshark</name>
    <name type="synonym">Hemiscyllium punctatum</name>
    <dbReference type="NCBI Taxonomy" id="137246"/>
    <lineage>
        <taxon>Eukaryota</taxon>
        <taxon>Metazoa</taxon>
        <taxon>Chordata</taxon>
        <taxon>Craniata</taxon>
        <taxon>Vertebrata</taxon>
        <taxon>Chondrichthyes</taxon>
        <taxon>Elasmobranchii</taxon>
        <taxon>Galeomorphii</taxon>
        <taxon>Galeoidea</taxon>
        <taxon>Orectolobiformes</taxon>
        <taxon>Hemiscylliidae</taxon>
        <taxon>Chiloscyllium</taxon>
    </lineage>
</organism>
<accession>A0A401ST55</accession>
<evidence type="ECO:0000256" key="1">
    <source>
        <dbReference type="SAM" id="MobiDB-lite"/>
    </source>
</evidence>
<feature type="region of interest" description="Disordered" evidence="1">
    <location>
        <begin position="44"/>
        <end position="76"/>
    </location>
</feature>
<comment type="caution">
    <text evidence="2">The sequence shown here is derived from an EMBL/GenBank/DDBJ whole genome shotgun (WGS) entry which is preliminary data.</text>
</comment>
<gene>
    <name evidence="2" type="ORF">chiPu_0012064</name>
</gene>
<evidence type="ECO:0000313" key="2">
    <source>
        <dbReference type="EMBL" id="GCC33594.1"/>
    </source>
</evidence>